<dbReference type="FunCoup" id="A0A0D2VH49">
    <property type="interactions" value="99"/>
</dbReference>
<name>A0A0D2VH49_CAPO3</name>
<evidence type="ECO:0000313" key="5">
    <source>
        <dbReference type="EMBL" id="KJE89257.1"/>
    </source>
</evidence>
<organism evidence="5 6">
    <name type="scientific">Capsaspora owczarzaki (strain ATCC 30864)</name>
    <dbReference type="NCBI Taxonomy" id="595528"/>
    <lineage>
        <taxon>Eukaryota</taxon>
        <taxon>Filasterea</taxon>
        <taxon>Capsaspora</taxon>
    </lineage>
</organism>
<dbReference type="InterPro" id="IPR000073">
    <property type="entry name" value="AB_hydrolase_1"/>
</dbReference>
<evidence type="ECO:0000256" key="3">
    <source>
        <dbReference type="PIRSR" id="PIRSR000443-1"/>
    </source>
</evidence>
<feature type="active site" description="Nucleophile" evidence="3">
    <location>
        <position position="153"/>
    </location>
</feature>
<dbReference type="EMBL" id="KE346360">
    <property type="protein sequence ID" value="KJE89257.1"/>
    <property type="molecule type" value="Genomic_DNA"/>
</dbReference>
<dbReference type="GO" id="GO:0009086">
    <property type="term" value="P:methionine biosynthetic process"/>
    <property type="evidence" value="ECO:0007669"/>
    <property type="project" value="TreeGrafter"/>
</dbReference>
<dbReference type="InterPro" id="IPR008220">
    <property type="entry name" value="HAT_MetX-like"/>
</dbReference>
<keyword evidence="6" id="KW-1185">Reference proteome</keyword>
<protein>
    <submittedName>
        <fullName evidence="5">Homoserine O-acetyltransferase</fullName>
    </submittedName>
</protein>
<dbReference type="Proteomes" id="UP000008743">
    <property type="component" value="Unassembled WGS sequence"/>
</dbReference>
<dbReference type="GO" id="GO:0009092">
    <property type="term" value="P:homoserine metabolic process"/>
    <property type="evidence" value="ECO:0007669"/>
    <property type="project" value="TreeGrafter"/>
</dbReference>
<evidence type="ECO:0000313" key="6">
    <source>
        <dbReference type="Proteomes" id="UP000008743"/>
    </source>
</evidence>
<dbReference type="AlphaFoldDB" id="A0A0D2VH49"/>
<dbReference type="NCBIfam" id="TIGR01392">
    <property type="entry name" value="homoserO_Ac_trn"/>
    <property type="match status" value="1"/>
</dbReference>
<dbReference type="GO" id="GO:0004414">
    <property type="term" value="F:homoserine O-acetyltransferase activity"/>
    <property type="evidence" value="ECO:0007669"/>
    <property type="project" value="TreeGrafter"/>
</dbReference>
<dbReference type="RefSeq" id="XP_004365638.2">
    <property type="nucleotide sequence ID" value="XM_004365581.2"/>
</dbReference>
<dbReference type="PIRSF" id="PIRSF000443">
    <property type="entry name" value="Homoser_Ac_trans"/>
    <property type="match status" value="1"/>
</dbReference>
<evidence type="ECO:0000259" key="4">
    <source>
        <dbReference type="Pfam" id="PF00561"/>
    </source>
</evidence>
<dbReference type="SUPFAM" id="SSF53474">
    <property type="entry name" value="alpha/beta-Hydrolases"/>
    <property type="match status" value="1"/>
</dbReference>
<dbReference type="STRING" id="595528.A0A0D2VH49"/>
<feature type="active site" evidence="3">
    <location>
        <position position="394"/>
    </location>
</feature>
<dbReference type="HAMAP" id="MF_00296">
    <property type="entry name" value="MetX_acyltransf"/>
    <property type="match status" value="1"/>
</dbReference>
<comment type="similarity">
    <text evidence="1">Belongs to the AB hydrolase superfamily. MetX family.</text>
</comment>
<gene>
    <name evidence="5" type="ORF">CAOG_000767</name>
</gene>
<feature type="domain" description="AB hydrolase-1" evidence="4">
    <location>
        <begin position="56"/>
        <end position="398"/>
    </location>
</feature>
<dbReference type="PANTHER" id="PTHR32268:SF11">
    <property type="entry name" value="HOMOSERINE O-ACETYLTRANSFERASE"/>
    <property type="match status" value="1"/>
</dbReference>
<dbReference type="OrthoDB" id="191364at2759"/>
<reference evidence="6" key="1">
    <citation type="submission" date="2011-02" db="EMBL/GenBank/DDBJ databases">
        <title>The Genome Sequence of Capsaspora owczarzaki ATCC 30864.</title>
        <authorList>
            <person name="Russ C."/>
            <person name="Cuomo C."/>
            <person name="Burger G."/>
            <person name="Gray M.W."/>
            <person name="Holland P.W.H."/>
            <person name="King N."/>
            <person name="Lang F.B.F."/>
            <person name="Roger A.J."/>
            <person name="Ruiz-Trillo I."/>
            <person name="Young S.K."/>
            <person name="Zeng Q."/>
            <person name="Gargeya S."/>
            <person name="Alvarado L."/>
            <person name="Berlin A."/>
            <person name="Chapman S.B."/>
            <person name="Chen Z."/>
            <person name="Freedman E."/>
            <person name="Gellesch M."/>
            <person name="Goldberg J."/>
            <person name="Griggs A."/>
            <person name="Gujja S."/>
            <person name="Heilman E."/>
            <person name="Heiman D."/>
            <person name="Howarth C."/>
            <person name="Mehta T."/>
            <person name="Neiman D."/>
            <person name="Pearson M."/>
            <person name="Roberts A."/>
            <person name="Saif S."/>
            <person name="Shea T."/>
            <person name="Shenoy N."/>
            <person name="Sisk P."/>
            <person name="Stolte C."/>
            <person name="Sykes S."/>
            <person name="White J."/>
            <person name="Yandava C."/>
            <person name="Haas B."/>
            <person name="Nusbaum C."/>
            <person name="Birren B."/>
        </authorList>
    </citation>
    <scope>NUCLEOTIDE SEQUENCE</scope>
    <source>
        <strain evidence="6">ATCC 30864</strain>
    </source>
</reference>
<evidence type="ECO:0000256" key="2">
    <source>
        <dbReference type="ARBA" id="ARBA00022679"/>
    </source>
</evidence>
<dbReference type="PhylomeDB" id="A0A0D2VH49"/>
<dbReference type="Pfam" id="PF00561">
    <property type="entry name" value="Abhydrolase_1"/>
    <property type="match status" value="1"/>
</dbReference>
<sequence>MGFTIEQEHEFHVGDGVMLKQRRAVFDEFTLECGRVLRNVEVGFRTWGTLNPTRDNAIVVCHALTGHSDVSSWWAPILGEGKPLDTSVYFVICANVLGSPYGTASPLTINPDTQQPYGAAFPHVTIRDTVRLHRRLVQEALGVQRIFAVVGASLGGMQALEWGYFGTTVVAHLVLIACCGRQSAWCIGWSETQRQAIINDPKWRNGNYPLDDPPAQGLATARMIAMLTYRSSSSMEERFGRQVQDPAALPEKYRTDNAENDQYFFNIQSYLRYQGRKLVQRYDANCYMRLMQMMDTHDVARGRTLPAELAPTLAIQAHNPSRETPAASAAPSLTPREFAAIANKAYKEALAQLQQPALVVGVESDLLYTIAEQAEMSSHIAHAEFVAIPAYDGHDGFLVEFARLNEVLNGFLKRHEPRGC</sequence>
<dbReference type="eggNOG" id="ENOG502QRIX">
    <property type="taxonomic scope" value="Eukaryota"/>
</dbReference>
<dbReference type="InterPro" id="IPR029058">
    <property type="entry name" value="AB_hydrolase_fold"/>
</dbReference>
<dbReference type="InParanoid" id="A0A0D2VH49"/>
<accession>A0A0D2VH49</accession>
<evidence type="ECO:0000256" key="1">
    <source>
        <dbReference type="ARBA" id="ARBA00006886"/>
    </source>
</evidence>
<dbReference type="NCBIfam" id="NF001209">
    <property type="entry name" value="PRK00175.1"/>
    <property type="match status" value="1"/>
</dbReference>
<feature type="active site" evidence="3">
    <location>
        <position position="365"/>
    </location>
</feature>
<dbReference type="Gene3D" id="3.40.50.1820">
    <property type="entry name" value="alpha/beta hydrolase"/>
    <property type="match status" value="1"/>
</dbReference>
<dbReference type="PANTHER" id="PTHR32268">
    <property type="entry name" value="HOMOSERINE O-ACETYLTRANSFERASE"/>
    <property type="match status" value="1"/>
</dbReference>
<keyword evidence="2 5" id="KW-0808">Transferase</keyword>
<proteinExistence type="inferred from homology"/>